<dbReference type="Pfam" id="PF00155">
    <property type="entry name" value="Aminotran_1_2"/>
    <property type="match status" value="1"/>
</dbReference>
<evidence type="ECO:0000256" key="3">
    <source>
        <dbReference type="ARBA" id="ARBA00011738"/>
    </source>
</evidence>
<dbReference type="FunFam" id="3.40.640.10:FF:000053">
    <property type="entry name" value="Aminotransferase, class I"/>
    <property type="match status" value="1"/>
</dbReference>
<dbReference type="SUPFAM" id="SSF53383">
    <property type="entry name" value="PLP-dependent transferases"/>
    <property type="match status" value="1"/>
</dbReference>
<dbReference type="AlphaFoldDB" id="A0ABD4Z4V7"/>
<name>A0ABD4Z4V7_9CREN</name>
<dbReference type="PANTHER" id="PTHR42790">
    <property type="entry name" value="AMINOTRANSFERASE"/>
    <property type="match status" value="1"/>
</dbReference>
<feature type="domain" description="Aminotransferase class I/classII large" evidence="7">
    <location>
        <begin position="28"/>
        <end position="358"/>
    </location>
</feature>
<dbReference type="RefSeq" id="WP_285273397.1">
    <property type="nucleotide sequence ID" value="NZ_JASNVW010000001.1"/>
</dbReference>
<comment type="similarity">
    <text evidence="2">Belongs to the class-I pyridoxal-phosphate-dependent aminotransferase family.</text>
</comment>
<gene>
    <name evidence="8" type="ORF">QPL79_01455</name>
</gene>
<dbReference type="InterPro" id="IPR050859">
    <property type="entry name" value="Class-I_PLP-dep_aminotransf"/>
</dbReference>
<dbReference type="InterPro" id="IPR015422">
    <property type="entry name" value="PyrdxlP-dep_Trfase_small"/>
</dbReference>
<dbReference type="InterPro" id="IPR015424">
    <property type="entry name" value="PyrdxlP-dep_Trfase"/>
</dbReference>
<evidence type="ECO:0000313" key="8">
    <source>
        <dbReference type="EMBL" id="MDK6028032.1"/>
    </source>
</evidence>
<evidence type="ECO:0000256" key="1">
    <source>
        <dbReference type="ARBA" id="ARBA00001933"/>
    </source>
</evidence>
<organism evidence="8 9">
    <name type="scientific">Ignisphaera cupida</name>
    <dbReference type="NCBI Taxonomy" id="3050454"/>
    <lineage>
        <taxon>Archaea</taxon>
        <taxon>Thermoproteota</taxon>
        <taxon>Thermoprotei</taxon>
        <taxon>Desulfurococcales</taxon>
        <taxon>Desulfurococcaceae</taxon>
        <taxon>Ignisphaera</taxon>
    </lineage>
</organism>
<accession>A0ABD4Z4V7</accession>
<evidence type="ECO:0000256" key="4">
    <source>
        <dbReference type="ARBA" id="ARBA00022576"/>
    </source>
</evidence>
<keyword evidence="6" id="KW-0663">Pyridoxal phosphate</keyword>
<comment type="subunit">
    <text evidence="3">Homodimer.</text>
</comment>
<comment type="caution">
    <text evidence="8">The sequence shown here is derived from an EMBL/GenBank/DDBJ whole genome shotgun (WGS) entry which is preliminary data.</text>
</comment>
<dbReference type="PANTHER" id="PTHR42790:SF19">
    <property type="entry name" value="KYNURENINE_ALPHA-AMINOADIPATE AMINOTRANSFERASE, MITOCHONDRIAL"/>
    <property type="match status" value="1"/>
</dbReference>
<evidence type="ECO:0000256" key="2">
    <source>
        <dbReference type="ARBA" id="ARBA00007441"/>
    </source>
</evidence>
<evidence type="ECO:0000259" key="7">
    <source>
        <dbReference type="Pfam" id="PF00155"/>
    </source>
</evidence>
<dbReference type="InterPro" id="IPR015421">
    <property type="entry name" value="PyrdxlP-dep_Trfase_major"/>
</dbReference>
<protein>
    <submittedName>
        <fullName evidence="8">PLP-dependent aminotransferase family protein</fullName>
    </submittedName>
</protein>
<dbReference type="EMBL" id="JASNVW010000001">
    <property type="protein sequence ID" value="MDK6028032.1"/>
    <property type="molecule type" value="Genomic_DNA"/>
</dbReference>
<dbReference type="CDD" id="cd00609">
    <property type="entry name" value="AAT_like"/>
    <property type="match status" value="1"/>
</dbReference>
<proteinExistence type="inferred from homology"/>
<evidence type="ECO:0000256" key="5">
    <source>
        <dbReference type="ARBA" id="ARBA00022679"/>
    </source>
</evidence>
<dbReference type="GO" id="GO:0008483">
    <property type="term" value="F:transaminase activity"/>
    <property type="evidence" value="ECO:0007669"/>
    <property type="project" value="UniProtKB-KW"/>
</dbReference>
<keyword evidence="9" id="KW-1185">Reference proteome</keyword>
<dbReference type="Gene3D" id="3.40.640.10">
    <property type="entry name" value="Type I PLP-dependent aspartate aminotransferase-like (Major domain)"/>
    <property type="match status" value="1"/>
</dbReference>
<sequence length="372" mass="41996">MNFASGLPDPRTIPKNEIKEIIAEAFEIYGYQVLQYSPSSGLSKLVKEVIKFVYRTRGLRANLNNVIIVSGSQQGLELVSRIFIDPGDIVVVEEPTYLLALNVFKLRKARIVSVPVDDEGMDVNVLEDIVKDLKKDGKKPKIVYTMPVAQNPTGVTMSINRRKHLLELAEKYNFIIVEDDAYGLLSFDYEQPPIASLMGLNNVVYISSLSKVLAPGLRVGYVIANENIINKMYVLKQFMDLGTSVLGQAIAQIALEKGVVDKNAEYAKRLYRLKKNLMIELIDGMFFSESWRSNPKGGFYIWVKLNKNIDTRKLFEQSKRNGVIFTPGANLCVNTYRCLDAMRLSYSNPSEDEIRIGIYRLSSLIREMANVS</sequence>
<evidence type="ECO:0000256" key="6">
    <source>
        <dbReference type="ARBA" id="ARBA00022898"/>
    </source>
</evidence>
<reference evidence="8 9" key="1">
    <citation type="submission" date="2023-05" db="EMBL/GenBank/DDBJ databases">
        <title>A new hyperthermophilic archaea 'Ignisphaera cupida' sp. nov. and description of the family 'Ignisphaeraceae' fam. nov.</title>
        <authorList>
            <person name="Podosokorskaya O.A."/>
            <person name="Elcheninov A.G."/>
            <person name="Klukina A."/>
            <person name="Merkel A.Y."/>
        </authorList>
    </citation>
    <scope>NUCLEOTIDE SEQUENCE [LARGE SCALE GENOMIC DNA]</scope>
    <source>
        <strain evidence="8 9">4213-co</strain>
    </source>
</reference>
<keyword evidence="5" id="KW-0808">Transferase</keyword>
<dbReference type="Proteomes" id="UP001529235">
    <property type="component" value="Unassembled WGS sequence"/>
</dbReference>
<dbReference type="InterPro" id="IPR004839">
    <property type="entry name" value="Aminotransferase_I/II_large"/>
</dbReference>
<evidence type="ECO:0000313" key="9">
    <source>
        <dbReference type="Proteomes" id="UP001529235"/>
    </source>
</evidence>
<comment type="cofactor">
    <cofactor evidence="1">
        <name>pyridoxal 5'-phosphate</name>
        <dbReference type="ChEBI" id="CHEBI:597326"/>
    </cofactor>
</comment>
<dbReference type="Gene3D" id="3.90.1150.10">
    <property type="entry name" value="Aspartate Aminotransferase, domain 1"/>
    <property type="match status" value="1"/>
</dbReference>
<keyword evidence="4 8" id="KW-0032">Aminotransferase</keyword>